<dbReference type="SUPFAM" id="SSF158573">
    <property type="entry name" value="GINS helical bundle-like"/>
    <property type="match status" value="1"/>
</dbReference>
<dbReference type="InterPro" id="IPR021151">
    <property type="entry name" value="GINS_A"/>
</dbReference>
<evidence type="ECO:0000256" key="2">
    <source>
        <dbReference type="ARBA" id="ARBA00010565"/>
    </source>
</evidence>
<dbReference type="Gene3D" id="3.40.5.50">
    <property type="match status" value="1"/>
</dbReference>
<dbReference type="GeneID" id="91091745"/>
<dbReference type="RefSeq" id="XP_066072963.1">
    <property type="nucleotide sequence ID" value="XM_066216866.1"/>
</dbReference>
<reference evidence="11 12" key="1">
    <citation type="submission" date="2024-01" db="EMBL/GenBank/DDBJ databases">
        <title>Comparative genomics of Cryptococcus and Kwoniella reveals pathogenesis evolution and contrasting modes of karyotype evolution via chromosome fusion or intercentromeric recombination.</title>
        <authorList>
            <person name="Coelho M.A."/>
            <person name="David-Palma M."/>
            <person name="Shea T."/>
            <person name="Bowers K."/>
            <person name="McGinley-Smith S."/>
            <person name="Mohammad A.W."/>
            <person name="Gnirke A."/>
            <person name="Yurkov A.M."/>
            <person name="Nowrousian M."/>
            <person name="Sun S."/>
            <person name="Cuomo C.A."/>
            <person name="Heitman J."/>
        </authorList>
    </citation>
    <scope>NUCLEOTIDE SEQUENCE [LARGE SCALE GENOMIC DNA]</scope>
    <source>
        <strain evidence="11 12">CBS 6074</strain>
    </source>
</reference>
<comment type="subcellular location">
    <subcellularLocation>
        <location evidence="1 7">Nucleus</location>
    </subcellularLocation>
</comment>
<dbReference type="PIRSF" id="PIRSF028998">
    <property type="entry name" value="GINS_Psf2_subgr"/>
    <property type="match status" value="1"/>
</dbReference>
<dbReference type="GO" id="GO:0000811">
    <property type="term" value="C:GINS complex"/>
    <property type="evidence" value="ECO:0007669"/>
    <property type="project" value="TreeGrafter"/>
</dbReference>
<dbReference type="InterPro" id="IPR036224">
    <property type="entry name" value="GINS_bundle-like_dom_sf"/>
</dbReference>
<dbReference type="PANTHER" id="PTHR12772:SF0">
    <property type="entry name" value="DNA REPLICATION COMPLEX GINS PROTEIN PSF2"/>
    <property type="match status" value="1"/>
</dbReference>
<evidence type="ECO:0000256" key="4">
    <source>
        <dbReference type="ARBA" id="ARBA00022705"/>
    </source>
</evidence>
<name>A0AAX4JLD3_9TREE</name>
<dbReference type="Pfam" id="PF05916">
    <property type="entry name" value="Sld5"/>
    <property type="match status" value="1"/>
</dbReference>
<dbReference type="PANTHER" id="PTHR12772">
    <property type="entry name" value="DNA REPLICATION COMPLEX GINS PROTEIN PSF2"/>
    <property type="match status" value="1"/>
</dbReference>
<dbReference type="SUPFAM" id="SSF160059">
    <property type="entry name" value="PriA/YqbF domain"/>
    <property type="match status" value="1"/>
</dbReference>
<keyword evidence="12" id="KW-1185">Reference proteome</keyword>
<dbReference type="GO" id="GO:0006260">
    <property type="term" value="P:DNA replication"/>
    <property type="evidence" value="ECO:0007669"/>
    <property type="project" value="UniProtKB-KW"/>
</dbReference>
<evidence type="ECO:0000259" key="10">
    <source>
        <dbReference type="Pfam" id="PF25005"/>
    </source>
</evidence>
<dbReference type="InterPro" id="IPR056784">
    <property type="entry name" value="PSF2_N"/>
</dbReference>
<feature type="domain" description="GINS subunit" evidence="9">
    <location>
        <begin position="75"/>
        <end position="179"/>
    </location>
</feature>
<dbReference type="InterPro" id="IPR007257">
    <property type="entry name" value="GINS_Psf2"/>
</dbReference>
<dbReference type="EMBL" id="CP144098">
    <property type="protein sequence ID" value="WWC86200.1"/>
    <property type="molecule type" value="Genomic_DNA"/>
</dbReference>
<evidence type="ECO:0000313" key="11">
    <source>
        <dbReference type="EMBL" id="WWC86200.1"/>
    </source>
</evidence>
<dbReference type="AlphaFoldDB" id="A0AAX4JLD3"/>
<dbReference type="Proteomes" id="UP001355207">
    <property type="component" value="Chromosome 1"/>
</dbReference>
<keyword evidence="5" id="KW-0159">Chromosome partition</keyword>
<evidence type="ECO:0000256" key="8">
    <source>
        <dbReference type="SAM" id="MobiDB-lite"/>
    </source>
</evidence>
<feature type="region of interest" description="Disordered" evidence="8">
    <location>
        <begin position="180"/>
        <end position="203"/>
    </location>
</feature>
<accession>A0AAX4JLD3</accession>
<evidence type="ECO:0000259" key="9">
    <source>
        <dbReference type="Pfam" id="PF05916"/>
    </source>
</evidence>
<dbReference type="Pfam" id="PF25005">
    <property type="entry name" value="PSF2_N"/>
    <property type="match status" value="1"/>
</dbReference>
<proteinExistence type="inferred from homology"/>
<dbReference type="CDD" id="cd11712">
    <property type="entry name" value="GINS_A_psf2"/>
    <property type="match status" value="1"/>
</dbReference>
<dbReference type="GO" id="GO:0007059">
    <property type="term" value="P:chromosome segregation"/>
    <property type="evidence" value="ECO:0007669"/>
    <property type="project" value="UniProtKB-KW"/>
</dbReference>
<comment type="subunit">
    <text evidence="7">Component of the GINS complex.</text>
</comment>
<evidence type="ECO:0000256" key="3">
    <source>
        <dbReference type="ARBA" id="ARBA00015139"/>
    </source>
</evidence>
<protein>
    <recommendedName>
        <fullName evidence="3 7">DNA replication complex GINS protein PSF2</fullName>
    </recommendedName>
</protein>
<comment type="similarity">
    <text evidence="2 7">Belongs to the GINS2/PSF2 family.</text>
</comment>
<evidence type="ECO:0000313" key="12">
    <source>
        <dbReference type="Proteomes" id="UP001355207"/>
    </source>
</evidence>
<dbReference type="CDD" id="cd21694">
    <property type="entry name" value="GINS_B_Psf2"/>
    <property type="match status" value="1"/>
</dbReference>
<sequence>MALPKHLQNGLTPDELTFLAEEETIDIVPLFSMTRVRLLSGIYGPFQPPSAAKVPLWLALSLKRKRKCRIVPPEWLGMERLQNLLKEERETAESFCSLPRRFIEVSKVLLDIASDDLMQPSLLRSLLKDLREVRQAKIRIGLQSEGVMRGSYLQVTNLTPLELSEMKPFLVKAMGIMQSLEPRRDEDDEDDDIGNGDGIDYGS</sequence>
<keyword evidence="4 7" id="KW-0235">DNA replication</keyword>
<organism evidence="11 12">
    <name type="scientific">Kwoniella dendrophila CBS 6074</name>
    <dbReference type="NCBI Taxonomy" id="1295534"/>
    <lineage>
        <taxon>Eukaryota</taxon>
        <taxon>Fungi</taxon>
        <taxon>Dikarya</taxon>
        <taxon>Basidiomycota</taxon>
        <taxon>Agaricomycotina</taxon>
        <taxon>Tremellomycetes</taxon>
        <taxon>Tremellales</taxon>
        <taxon>Cryptococcaceae</taxon>
        <taxon>Kwoniella</taxon>
    </lineage>
</organism>
<evidence type="ECO:0000256" key="6">
    <source>
        <dbReference type="ARBA" id="ARBA00023242"/>
    </source>
</evidence>
<feature type="domain" description="DNA replication complex GINS protein PSF2 N-terminal" evidence="10">
    <location>
        <begin position="12"/>
        <end position="71"/>
    </location>
</feature>
<gene>
    <name evidence="11" type="ORF">L201_001073</name>
</gene>
<dbReference type="FunFam" id="3.40.5.50:FF:000001">
    <property type="entry name" value="DNA replication complex GINS protein PSF2"/>
    <property type="match status" value="1"/>
</dbReference>
<dbReference type="Gene3D" id="1.20.58.1020">
    <property type="match status" value="1"/>
</dbReference>
<evidence type="ECO:0000256" key="5">
    <source>
        <dbReference type="ARBA" id="ARBA00022829"/>
    </source>
</evidence>
<evidence type="ECO:0000256" key="1">
    <source>
        <dbReference type="ARBA" id="ARBA00004123"/>
    </source>
</evidence>
<dbReference type="GO" id="GO:0000727">
    <property type="term" value="P:double-strand break repair via break-induced replication"/>
    <property type="evidence" value="ECO:0007669"/>
    <property type="project" value="TreeGrafter"/>
</dbReference>
<dbReference type="FunFam" id="1.20.58.1020:FF:000001">
    <property type="entry name" value="DNA replication complex GINS protein PSF2"/>
    <property type="match status" value="1"/>
</dbReference>
<keyword evidence="6 7" id="KW-0539">Nucleus</keyword>
<evidence type="ECO:0000256" key="7">
    <source>
        <dbReference type="PIRNR" id="PIRNR028998"/>
    </source>
</evidence>